<dbReference type="Gene3D" id="3.40.47.10">
    <property type="match status" value="1"/>
</dbReference>
<dbReference type="InterPro" id="IPR020807">
    <property type="entry name" value="PKS_DH"/>
</dbReference>
<dbReference type="InterPro" id="IPR029058">
    <property type="entry name" value="AB_hydrolase_fold"/>
</dbReference>
<dbReference type="Pfam" id="PF08659">
    <property type="entry name" value="KR"/>
    <property type="match status" value="1"/>
</dbReference>
<dbReference type="InterPro" id="IPR014031">
    <property type="entry name" value="Ketoacyl_synth_C"/>
</dbReference>
<dbReference type="InterPro" id="IPR050091">
    <property type="entry name" value="PKS_NRPS_Biosynth_Enz"/>
</dbReference>
<keyword evidence="1" id="KW-0596">Phosphopantetheine</keyword>
<evidence type="ECO:0000256" key="4">
    <source>
        <dbReference type="PROSITE-ProRule" id="PRU01363"/>
    </source>
</evidence>
<dbReference type="PROSITE" id="PS00012">
    <property type="entry name" value="PHOSPHOPANTETHEINE"/>
    <property type="match status" value="1"/>
</dbReference>
<dbReference type="PANTHER" id="PTHR43775">
    <property type="entry name" value="FATTY ACID SYNTHASE"/>
    <property type="match status" value="1"/>
</dbReference>
<dbReference type="Gene3D" id="3.30.70.3290">
    <property type="match status" value="1"/>
</dbReference>
<dbReference type="PANTHER" id="PTHR43775:SF51">
    <property type="entry name" value="INACTIVE PHENOLPHTHIOCEROL SYNTHESIS POLYKETIDE SYNTHASE TYPE I PKS1-RELATED"/>
    <property type="match status" value="1"/>
</dbReference>
<evidence type="ECO:0000313" key="10">
    <source>
        <dbReference type="Proteomes" id="UP001489897"/>
    </source>
</evidence>
<evidence type="ECO:0000313" key="9">
    <source>
        <dbReference type="EMBL" id="MEM5426187.1"/>
    </source>
</evidence>
<dbReference type="InterPro" id="IPR014043">
    <property type="entry name" value="Acyl_transferase_dom"/>
</dbReference>
<dbReference type="PROSITE" id="PS00606">
    <property type="entry name" value="KS3_1"/>
    <property type="match status" value="1"/>
</dbReference>
<dbReference type="SMART" id="SM00826">
    <property type="entry name" value="PKS_DH"/>
    <property type="match status" value="1"/>
</dbReference>
<evidence type="ECO:0000256" key="3">
    <source>
        <dbReference type="ARBA" id="ARBA00022679"/>
    </source>
</evidence>
<dbReference type="InterPro" id="IPR001227">
    <property type="entry name" value="Ac_transferase_dom_sf"/>
</dbReference>
<dbReference type="Pfam" id="PF00109">
    <property type="entry name" value="ketoacyl-synt"/>
    <property type="match status" value="1"/>
</dbReference>
<dbReference type="SUPFAM" id="SSF47336">
    <property type="entry name" value="ACP-like"/>
    <property type="match status" value="1"/>
</dbReference>
<dbReference type="InterPro" id="IPR016036">
    <property type="entry name" value="Malonyl_transacylase_ACP-bd"/>
</dbReference>
<dbReference type="RefSeq" id="WP_342949896.1">
    <property type="nucleotide sequence ID" value="NZ_JAYMRV010000015.1"/>
</dbReference>
<dbReference type="SUPFAM" id="SSF55048">
    <property type="entry name" value="Probable ACP-binding domain of malonyl-CoA ACP transacylase"/>
    <property type="match status" value="1"/>
</dbReference>
<feature type="active site" description="Proton acceptor; for dehydratase activity" evidence="4">
    <location>
        <position position="940"/>
    </location>
</feature>
<dbReference type="InterPro" id="IPR016039">
    <property type="entry name" value="Thiolase-like"/>
</dbReference>
<dbReference type="EMBL" id="JAYMRV010000015">
    <property type="protein sequence ID" value="MEM5426187.1"/>
    <property type="molecule type" value="Genomic_DNA"/>
</dbReference>
<dbReference type="PROSITE" id="PS52019">
    <property type="entry name" value="PKS_MFAS_DH"/>
    <property type="match status" value="1"/>
</dbReference>
<dbReference type="PROSITE" id="PS50075">
    <property type="entry name" value="CARRIER"/>
    <property type="match status" value="1"/>
</dbReference>
<evidence type="ECO:0000256" key="1">
    <source>
        <dbReference type="ARBA" id="ARBA00022450"/>
    </source>
</evidence>
<dbReference type="InterPro" id="IPR042104">
    <property type="entry name" value="PKS_dehydratase_sf"/>
</dbReference>
<feature type="domain" description="Carrier" evidence="6">
    <location>
        <begin position="1710"/>
        <end position="1787"/>
    </location>
</feature>
<dbReference type="SUPFAM" id="SSF53474">
    <property type="entry name" value="alpha/beta-Hydrolases"/>
    <property type="match status" value="1"/>
</dbReference>
<dbReference type="SMART" id="SM00823">
    <property type="entry name" value="PKS_PP"/>
    <property type="match status" value="1"/>
</dbReference>
<dbReference type="SMART" id="SM00827">
    <property type="entry name" value="PKS_AT"/>
    <property type="match status" value="1"/>
</dbReference>
<dbReference type="Gene3D" id="3.40.50.1820">
    <property type="entry name" value="alpha/beta hydrolase"/>
    <property type="match status" value="1"/>
</dbReference>
<dbReference type="InterPro" id="IPR049551">
    <property type="entry name" value="PKS_DH_C"/>
</dbReference>
<dbReference type="SMART" id="SM00822">
    <property type="entry name" value="PKS_KR"/>
    <property type="match status" value="1"/>
</dbReference>
<evidence type="ECO:0000256" key="2">
    <source>
        <dbReference type="ARBA" id="ARBA00022553"/>
    </source>
</evidence>
<dbReference type="Gene3D" id="3.10.129.110">
    <property type="entry name" value="Polyketide synthase dehydratase"/>
    <property type="match status" value="1"/>
</dbReference>
<dbReference type="InterPro" id="IPR001031">
    <property type="entry name" value="Thioesterase"/>
</dbReference>
<keyword evidence="3" id="KW-0808">Transferase</keyword>
<dbReference type="Gene3D" id="1.10.1200.10">
    <property type="entry name" value="ACP-like"/>
    <property type="match status" value="1"/>
</dbReference>
<dbReference type="InterPro" id="IPR020841">
    <property type="entry name" value="PKS_Beta-ketoAc_synthase_dom"/>
</dbReference>
<sequence length="2085" mass="222159">MTDATTHTPNDGANTSPSSSSRGIAIVGIGCRLPGASDWKAYWQNLIDGVESIRFFDDAALLRAGVDPAQLASPGYVKASPVIDDFDRFDAGLFEYSPREARVIDPQHRVFLEVVHDALEDAGYWPDTYDGSIGVFAGAGGVVSSYFASNPALRGSTGGVEHIGNDKDFLATRVSYKLNLTGPSVTVQTACSTSLVAIHLACSSILNGECDMAIAGASTVRVPHIAGYTARQGDILSPDGHCRAFDARAQGTVFGSGAGAIVLKHVEDARADGDHIYAVIRGTAINNDGASKVSYTASSVSGQAKAMLDAFACAGVAPRAVGYVETHGTGTVVGDPLEIDALTKAFRRHTQDSAFCAVGSVKTNIGHLEQASGIASVIKVALALDRGQIPPSLNFDTPNPRIAFPQTPFFVNTALRDWPRGAAPRFAAVNSLGLGGTNAFAVLEEAPVRAPTTVEDDRPLHVLTLSARSGRALGALADRWRQSLATTDKPVADLCHTANTGRQPFNWRLTAIGGTASELAAQLAAPPSVERLGKRPLAFLFAGQGAQYAGMAAALHRTQPVFRAALDRCDTLLRPHLGKPLLSVLYGDARSKARIDQTAYAQPALFAVEWALAELWRSWGIVPDAVLGHSVGEYVAACVAGCYDLETGIALIAARGRLMQALPKGGAMAALFAGGETVAQLLDICDPQAIGIAAYNGPENTVVSGRAEAVAEVLARAQQAGIGGRELSVSHAFHSPLMAPAATGLEALAGNYRAAAPTIPLVANLTGAFADAPPTPRYWSDHALQPVSFTRGVRTLAQAGIVDFVEVGPGTTLVSLAQQILGDGEAGERRFLASIGPDREWSELTASLAALWRSGTPVDWRAFDAPYSRCRVSAPTCVFERERYWLDACRGVPAGNIGFAVGTATGPGGDIPGRRLLSPLAAWQFAATYDLDTVPWLTDHRIFGMAVLPVTAGLVALAVAGNERFAGAPVSVESLTYDDALVVPDDGARAVQVVLQGDGSDIDAELVSRSATDDAWRRHLRARVCARAAPRLAPITMPLPASADLERMVPIEPLRYYEAIAPLGFGYGPGFRGIVALWQGDEEALGRVELPAHLEVAAYPLHPALLDACLHIYPALVPEYRSLTGLEPKPEGTWLPISVERFEIERTGAGHVWVRAKRRAAQADVVTLDIEIYGDDGAPVALLGGLTVKPITRTQISPQVNSRNRALHRLEWIERPMQPLQDAPAAGPSNWLIVTSSDLGIADALDARLRALGHHTSVLPLPESGTDGDVQASLGTALSAHPDGTGSVGVVLLHGLGERVDEATSVDALAAAERRFSGGTLALVRALAEANIEAAPRVWLVTRGAHAPVARAPGGDPLQSSVWGIGRVAALEYPELWAGMIDIGGKEDAAALAAELFAVDGENEVALRAGRRYAVRLDQDDEPAPERIVPPFDPAATYLLTGGLGALGLKVADWLITAQGVRHLVLTARRAPGEQARAVLERWEKQGASVVVRQADITREADTHVLIRQIGAELPALKGVFHCAGNLDDGVLAQMDWDRFAGTTGPKVLGGWALHVATRDLPLDHFVLFSSVLSVTGAMGQANYVAGNAFLDGLTEYRRRLGLPAQAINWGPWGGEGLATESGERGAAIWRARGTVYIETEEGIALLHAILARGVQQSIVSITEWPQWAAQYPRRPLLLERLVRGAPAPAASALFTRAQVNTRLGSVPDHERRDVLRDIVGQMVRAILEVKGAFDSTQPLRELGLDSLMAITLINQLDAAIGVRLPAAAMLKGPSLDQLVDELLPKVKVESDDAVPEQMGAAMPALVQTTLSTTASATVPAERWLVRIRPNPDARYRLICFPFAGGGSAVYRAWADATGLDAEILAVEPPGRLSRISEPPVNRIDAFVDGLLAELRPLLDRPVAFFGHCVGGLTMYETTRALIEREGVTPAHLFASGARPPHRLVADAAFERRLAATLVELREFDIIAPLYRQPDDVLAEALRHFQIEATERMLAIPELRELVLPVVRAEFEMASRYVFVPRSPWPVPITSFRGKDDIYVTHEDALAWRDFTTGEFNLFTRDGAHFGVVDDRAFILDAISDALAG</sequence>
<dbReference type="Pfam" id="PF00550">
    <property type="entry name" value="PP-binding"/>
    <property type="match status" value="1"/>
</dbReference>
<evidence type="ECO:0000259" key="6">
    <source>
        <dbReference type="PROSITE" id="PS50075"/>
    </source>
</evidence>
<dbReference type="Pfam" id="PF14765">
    <property type="entry name" value="PS-DH"/>
    <property type="match status" value="1"/>
</dbReference>
<dbReference type="InterPro" id="IPR009081">
    <property type="entry name" value="PP-bd_ACP"/>
</dbReference>
<gene>
    <name evidence="9" type="ORF">VSR73_34790</name>
</gene>
<dbReference type="SMART" id="SM00825">
    <property type="entry name" value="PKS_KS"/>
    <property type="match status" value="1"/>
</dbReference>
<dbReference type="InterPro" id="IPR049900">
    <property type="entry name" value="PKS_mFAS_DH"/>
</dbReference>
<dbReference type="Pfam" id="PF00975">
    <property type="entry name" value="Thioesterase"/>
    <property type="match status" value="1"/>
</dbReference>
<dbReference type="InterPro" id="IPR013968">
    <property type="entry name" value="PKS_KR"/>
</dbReference>
<dbReference type="InterPro" id="IPR016035">
    <property type="entry name" value="Acyl_Trfase/lysoPLipase"/>
</dbReference>
<dbReference type="Pfam" id="PF22621">
    <property type="entry name" value="CurL-like_PKS_C"/>
    <property type="match status" value="1"/>
</dbReference>
<dbReference type="PROSITE" id="PS52004">
    <property type="entry name" value="KS3_2"/>
    <property type="match status" value="1"/>
</dbReference>
<comment type="caution">
    <text evidence="9">The sequence shown here is derived from an EMBL/GenBank/DDBJ whole genome shotgun (WGS) entry which is preliminary data.</text>
</comment>
<dbReference type="InterPro" id="IPR018201">
    <property type="entry name" value="Ketoacyl_synth_AS"/>
</dbReference>
<feature type="region of interest" description="Disordered" evidence="5">
    <location>
        <begin position="1"/>
        <end position="21"/>
    </location>
</feature>
<dbReference type="InterPro" id="IPR057326">
    <property type="entry name" value="KR_dom"/>
</dbReference>
<accession>A0ABU9S214</accession>
<keyword evidence="2" id="KW-0597">Phosphoprotein</keyword>
<feature type="region of interest" description="N-terminal hotdog fold" evidence="4">
    <location>
        <begin position="909"/>
        <end position="1031"/>
    </location>
</feature>
<feature type="active site" description="Proton donor; for dehydratase activity" evidence="4">
    <location>
        <position position="1107"/>
    </location>
</feature>
<dbReference type="Pfam" id="PF21089">
    <property type="entry name" value="PKS_DH_N"/>
    <property type="match status" value="1"/>
</dbReference>
<dbReference type="InterPro" id="IPR020806">
    <property type="entry name" value="PKS_PP-bd"/>
</dbReference>
<dbReference type="SUPFAM" id="SSF51735">
    <property type="entry name" value="NAD(P)-binding Rossmann-fold domains"/>
    <property type="match status" value="2"/>
</dbReference>
<dbReference type="Proteomes" id="UP001489897">
    <property type="component" value="Unassembled WGS sequence"/>
</dbReference>
<dbReference type="InterPro" id="IPR006162">
    <property type="entry name" value="Ppantetheine_attach_site"/>
</dbReference>
<dbReference type="Pfam" id="PF02801">
    <property type="entry name" value="Ketoacyl-synt_C"/>
    <property type="match status" value="1"/>
</dbReference>
<feature type="region of interest" description="C-terminal hotdog fold" evidence="4">
    <location>
        <begin position="1047"/>
        <end position="1197"/>
    </location>
</feature>
<dbReference type="InterPro" id="IPR014030">
    <property type="entry name" value="Ketoacyl_synth_N"/>
</dbReference>
<organism evidence="9 10">
    <name type="scientific">Paraburkholderia ferrariae</name>
    <dbReference type="NCBI Taxonomy" id="386056"/>
    <lineage>
        <taxon>Bacteria</taxon>
        <taxon>Pseudomonadati</taxon>
        <taxon>Pseudomonadota</taxon>
        <taxon>Betaproteobacteria</taxon>
        <taxon>Burkholderiales</taxon>
        <taxon>Burkholderiaceae</taxon>
        <taxon>Paraburkholderia</taxon>
    </lineage>
</organism>
<dbReference type="CDD" id="cd00833">
    <property type="entry name" value="PKS"/>
    <property type="match status" value="1"/>
</dbReference>
<reference evidence="9 10" key="1">
    <citation type="submission" date="2024-01" db="EMBL/GenBank/DDBJ databases">
        <title>The diversity of rhizobia nodulating Mimosa spp. in eleven states of Brazil covering several biomes is determined by host plant, location, and edaphic factors.</title>
        <authorList>
            <person name="Rouws L."/>
            <person name="Barauna A."/>
            <person name="Beukes C."/>
            <person name="De Faria S.M."/>
            <person name="Gross E."/>
            <person name="Dos Reis Junior F.B."/>
            <person name="Simon M."/>
            <person name="Maluk M."/>
            <person name="Odee D.W."/>
            <person name="Kenicer G."/>
            <person name="Young J.P.W."/>
            <person name="Reis V.M."/>
            <person name="Zilli J."/>
            <person name="James E.K."/>
        </authorList>
    </citation>
    <scope>NUCLEOTIDE SEQUENCE [LARGE SCALE GENOMIC DNA]</scope>
    <source>
        <strain evidence="9 10">JPY167</strain>
    </source>
</reference>
<name>A0ABU9S214_9BURK</name>
<dbReference type="InterPro" id="IPR036736">
    <property type="entry name" value="ACP-like_sf"/>
</dbReference>
<dbReference type="InterPro" id="IPR036291">
    <property type="entry name" value="NAD(P)-bd_dom_sf"/>
</dbReference>
<dbReference type="SUPFAM" id="SSF52151">
    <property type="entry name" value="FabD/lysophospholipase-like"/>
    <property type="match status" value="1"/>
</dbReference>
<dbReference type="InterPro" id="IPR049552">
    <property type="entry name" value="PKS_DH_N"/>
</dbReference>
<dbReference type="Gene3D" id="3.40.366.10">
    <property type="entry name" value="Malonyl-Coenzyme A Acyl Carrier Protein, domain 2"/>
    <property type="match status" value="1"/>
</dbReference>
<evidence type="ECO:0000259" key="8">
    <source>
        <dbReference type="PROSITE" id="PS52019"/>
    </source>
</evidence>
<protein>
    <submittedName>
        <fullName evidence="9">SDR family NAD(P)-dependent oxidoreductase</fullName>
    </submittedName>
</protein>
<evidence type="ECO:0000256" key="5">
    <source>
        <dbReference type="SAM" id="MobiDB-lite"/>
    </source>
</evidence>
<evidence type="ECO:0000259" key="7">
    <source>
        <dbReference type="PROSITE" id="PS52004"/>
    </source>
</evidence>
<dbReference type="Gene3D" id="3.40.50.720">
    <property type="entry name" value="NAD(P)-binding Rossmann-like Domain"/>
    <property type="match status" value="1"/>
</dbReference>
<proteinExistence type="predicted"/>
<dbReference type="CDD" id="cd08955">
    <property type="entry name" value="KR_2_FAS_SDR_x"/>
    <property type="match status" value="1"/>
</dbReference>
<dbReference type="Pfam" id="PF00698">
    <property type="entry name" value="Acyl_transf_1"/>
    <property type="match status" value="1"/>
</dbReference>
<feature type="domain" description="PKS/mFAS DH" evidence="8">
    <location>
        <begin position="909"/>
        <end position="1197"/>
    </location>
</feature>
<feature type="domain" description="Ketosynthase family 3 (KS3)" evidence="7">
    <location>
        <begin position="21"/>
        <end position="445"/>
    </location>
</feature>
<dbReference type="SUPFAM" id="SSF53901">
    <property type="entry name" value="Thiolase-like"/>
    <property type="match status" value="1"/>
</dbReference>
<keyword evidence="10" id="KW-1185">Reference proteome</keyword>